<dbReference type="InterPro" id="IPR012902">
    <property type="entry name" value="N_methyl_site"/>
</dbReference>
<dbReference type="InterPro" id="IPR000983">
    <property type="entry name" value="Bac_GSPG_pilin"/>
</dbReference>
<keyword evidence="2" id="KW-1133">Transmembrane helix</keyword>
<evidence type="ECO:0000313" key="4">
    <source>
        <dbReference type="EMBL" id="RII00515.1"/>
    </source>
</evidence>
<keyword evidence="2" id="KW-0812">Transmembrane</keyword>
<dbReference type="AlphaFoldDB" id="A0A399FVR1"/>
<keyword evidence="2" id="KW-0472">Membrane</keyword>
<dbReference type="GO" id="GO:0015627">
    <property type="term" value="C:type II protein secretion system complex"/>
    <property type="evidence" value="ECO:0007669"/>
    <property type="project" value="InterPro"/>
</dbReference>
<keyword evidence="1" id="KW-0488">Methylation</keyword>
<reference evidence="4 5" key="1">
    <citation type="submission" date="2018-08" db="EMBL/GenBank/DDBJ databases">
        <title>Draft genome of candidate division NPL-UPA2 bacterium Unc8 that adapted to ultra-basic serpentinizing groundwater.</title>
        <authorList>
            <person name="Ishii S."/>
            <person name="Suzuki S."/>
            <person name="Nealson K.H."/>
        </authorList>
    </citation>
    <scope>NUCLEOTIDE SEQUENCE [LARGE SCALE GENOMIC DNA]</scope>
    <source>
        <strain evidence="4">Unc8</strain>
    </source>
</reference>
<dbReference type="EMBL" id="NDHY01000003">
    <property type="protein sequence ID" value="RII00515.1"/>
    <property type="molecule type" value="Genomic_DNA"/>
</dbReference>
<evidence type="ECO:0000313" key="5">
    <source>
        <dbReference type="Proteomes" id="UP000266287"/>
    </source>
</evidence>
<dbReference type="GO" id="GO:0015628">
    <property type="term" value="P:protein secretion by the type II secretion system"/>
    <property type="evidence" value="ECO:0007669"/>
    <property type="project" value="InterPro"/>
</dbReference>
<comment type="caution">
    <text evidence="4">The sequence shown here is derived from an EMBL/GenBank/DDBJ whole genome shotgun (WGS) entry which is preliminary data.</text>
</comment>
<dbReference type="InterPro" id="IPR013545">
    <property type="entry name" value="T2SS_protein-GspG_C"/>
</dbReference>
<protein>
    <submittedName>
        <fullName evidence="4">Prepilin-type N-terminal cleavage/methylation domain-containing protein</fullName>
    </submittedName>
</protein>
<feature type="domain" description="Type II secretion system protein GspG C-terminal" evidence="3">
    <location>
        <begin position="39"/>
        <end position="115"/>
    </location>
</feature>
<accession>A0A399FVR1</accession>
<dbReference type="PROSITE" id="PS00409">
    <property type="entry name" value="PROKAR_NTER_METHYL"/>
    <property type="match status" value="1"/>
</dbReference>
<dbReference type="Gene3D" id="3.30.700.10">
    <property type="entry name" value="Glycoprotein, Type 4 Pilin"/>
    <property type="match status" value="1"/>
</dbReference>
<feature type="transmembrane region" description="Helical" evidence="2">
    <location>
        <begin position="14"/>
        <end position="35"/>
    </location>
</feature>
<dbReference type="Proteomes" id="UP000266287">
    <property type="component" value="Unassembled WGS sequence"/>
</dbReference>
<evidence type="ECO:0000256" key="2">
    <source>
        <dbReference type="SAM" id="Phobius"/>
    </source>
</evidence>
<evidence type="ECO:0000259" key="3">
    <source>
        <dbReference type="Pfam" id="PF08334"/>
    </source>
</evidence>
<gene>
    <name evidence="4" type="ORF">B9J77_01945</name>
</gene>
<proteinExistence type="predicted"/>
<dbReference type="SUPFAM" id="SSF54523">
    <property type="entry name" value="Pili subunits"/>
    <property type="match status" value="1"/>
</dbReference>
<sequence length="246" mass="26584">MSTYLRNKTSIRGFSLLEILVAITIIAILAAFMGVQVKNLTQRARVAAAKSTISGFGLALSSIKIHTGVYPQFLADTMEVHPPADFIGAGIGGWWGPYAEGLSPIDPWGNPYLYFLNEGNLFSPAPIQRFHGKPGTHTFNFTAGHGKGTIVVDNYGVTAGWIELNGKRIISPDKFKKKVSIIKLPITLLSGNNTLEIRVASKPTTFIDVRITSWVSVETTFTLLSHGADGKPGGTGFNADIIYGKF</sequence>
<dbReference type="Pfam" id="PF08334">
    <property type="entry name" value="T2SSG"/>
    <property type="match status" value="1"/>
</dbReference>
<dbReference type="InterPro" id="IPR045584">
    <property type="entry name" value="Pilin-like"/>
</dbReference>
<dbReference type="Pfam" id="PF07963">
    <property type="entry name" value="N_methyl"/>
    <property type="match status" value="1"/>
</dbReference>
<dbReference type="PRINTS" id="PR00813">
    <property type="entry name" value="BCTERIALGSPG"/>
</dbReference>
<dbReference type="NCBIfam" id="TIGR02532">
    <property type="entry name" value="IV_pilin_GFxxxE"/>
    <property type="match status" value="1"/>
</dbReference>
<evidence type="ECO:0000256" key="1">
    <source>
        <dbReference type="ARBA" id="ARBA00022481"/>
    </source>
</evidence>
<organism evidence="4 5">
    <name type="scientific">candidate division NPL-UPA2 bacterium Unc8</name>
    <dbReference type="NCBI Taxonomy" id="1980939"/>
    <lineage>
        <taxon>Bacteria</taxon>
    </lineage>
</organism>
<name>A0A399FVR1_UNCN2</name>